<feature type="binding site" evidence="4">
    <location>
        <position position="270"/>
    </location>
    <ligand>
        <name>FAD</name>
        <dbReference type="ChEBI" id="CHEBI:57692"/>
    </ligand>
</feature>
<reference evidence="8 9" key="1">
    <citation type="submission" date="2018-11" db="EMBL/GenBank/DDBJ databases">
        <title>Genomic Encyclopedia of Type Strains, Phase IV (KMG-IV): sequencing the most valuable type-strain genomes for metagenomic binning, comparative biology and taxonomic classification.</title>
        <authorList>
            <person name="Goeker M."/>
        </authorList>
    </citation>
    <scope>NUCLEOTIDE SEQUENCE [LARGE SCALE GENOMIC DNA]</scope>
    <source>
        <strain evidence="8 9">DSM 104731</strain>
    </source>
</reference>
<dbReference type="AlphaFoldDB" id="A0A3N4U9T7"/>
<dbReference type="InterPro" id="IPR005101">
    <property type="entry name" value="Cryptochr/Photolyase_FAD-bd"/>
</dbReference>
<comment type="cofactor">
    <cofactor evidence="4">
        <name>FAD</name>
        <dbReference type="ChEBI" id="CHEBI:57692"/>
    </cofactor>
    <text evidence="4">Binds 1 FAD per subunit.</text>
</comment>
<dbReference type="GO" id="GO:0009416">
    <property type="term" value="P:response to light stimulus"/>
    <property type="evidence" value="ECO:0007669"/>
    <property type="project" value="TreeGrafter"/>
</dbReference>
<dbReference type="GO" id="GO:0003904">
    <property type="term" value="F:deoxyribodipyrimidine photo-lyase activity"/>
    <property type="evidence" value="ECO:0007669"/>
    <property type="project" value="TreeGrafter"/>
</dbReference>
<dbReference type="Gene3D" id="3.40.50.620">
    <property type="entry name" value="HUPs"/>
    <property type="match status" value="1"/>
</dbReference>
<dbReference type="InterPro" id="IPR006050">
    <property type="entry name" value="DNA_photolyase_N"/>
</dbReference>
<sequence>MTQAPCIVWFKRDLRINDHAPLLAASRANAPVIPLYIVEPKYWEQPFASRRHWHFIHDCLIDLNIALTDLGQRLIIKVGDASEIIKNLHLDHQVSDVYAFEETGNLWTYQRDVAVQNLCSANGISLHEFPSNGVVRRLRSRDDWSKIRNARMAEKILPKPISLTPLSTCQSDTLPEKDDPMFGSIPIGKVQKGGRQNAITDLRSFLNHRSRQYLYRISAPDLSEFHCSRLSAHLTWGTLSVREVTQSIIKRRSQLSPDEKKIFGRNLTAFGSRLAWRCHFVQKIEDQPEIETHCMHPAFEGLRVNEHNEAYFQAWANGQTGYPFIDACMRNLTAEGWITFRMRAMLVSFASYQLWLDWRATGHHLARLFTDYEPGIHYSQLQMQSGVTGINAMRIYNPIKQSMEHDPTGTFIRKWVPELKNIPDEFIHEPWTWEKTLIDDRDFTLGQDYPAPIVDQAASARIAKQKITDVRNSPDFRLAAKAVFVKLGSRKSASKRKKKPKAEDNAQLSLF</sequence>
<dbReference type="SUPFAM" id="SSF48173">
    <property type="entry name" value="Cryptochrome/photolyase FAD-binding domain"/>
    <property type="match status" value="1"/>
</dbReference>
<evidence type="ECO:0000256" key="4">
    <source>
        <dbReference type="PIRSR" id="PIRSR602081-1"/>
    </source>
</evidence>
<dbReference type="Proteomes" id="UP000269689">
    <property type="component" value="Unassembled WGS sequence"/>
</dbReference>
<keyword evidence="3 4" id="KW-0274">FAD</keyword>
<evidence type="ECO:0000256" key="5">
    <source>
        <dbReference type="RuleBase" id="RU004182"/>
    </source>
</evidence>
<dbReference type="GO" id="GO:0003677">
    <property type="term" value="F:DNA binding"/>
    <property type="evidence" value="ECO:0007669"/>
    <property type="project" value="TreeGrafter"/>
</dbReference>
<organism evidence="8 9">
    <name type="scientific">Pacificibacter maritimus</name>
    <dbReference type="NCBI Taxonomy" id="762213"/>
    <lineage>
        <taxon>Bacteria</taxon>
        <taxon>Pseudomonadati</taxon>
        <taxon>Pseudomonadota</taxon>
        <taxon>Alphaproteobacteria</taxon>
        <taxon>Rhodobacterales</taxon>
        <taxon>Roseobacteraceae</taxon>
        <taxon>Pacificibacter</taxon>
    </lineage>
</organism>
<keyword evidence="2 4" id="KW-0285">Flavoprotein</keyword>
<dbReference type="InterPro" id="IPR014729">
    <property type="entry name" value="Rossmann-like_a/b/a_fold"/>
</dbReference>
<name>A0A3N4U9T7_9RHOB</name>
<evidence type="ECO:0000256" key="2">
    <source>
        <dbReference type="ARBA" id="ARBA00022630"/>
    </source>
</evidence>
<evidence type="ECO:0000256" key="6">
    <source>
        <dbReference type="SAM" id="MobiDB-lite"/>
    </source>
</evidence>
<dbReference type="OrthoDB" id="9772484at2"/>
<dbReference type="Pfam" id="PF00875">
    <property type="entry name" value="DNA_photolyase"/>
    <property type="match status" value="1"/>
</dbReference>
<keyword evidence="5" id="KW-0157">Chromophore</keyword>
<evidence type="ECO:0000313" key="9">
    <source>
        <dbReference type="Proteomes" id="UP000269689"/>
    </source>
</evidence>
<feature type="region of interest" description="Disordered" evidence="6">
    <location>
        <begin position="491"/>
        <end position="511"/>
    </location>
</feature>
<comment type="similarity">
    <text evidence="5">Belongs to the DNA photolyase family.</text>
</comment>
<dbReference type="Gene3D" id="1.25.40.80">
    <property type="match status" value="1"/>
</dbReference>
<protein>
    <submittedName>
        <fullName evidence="8">Deoxyribodipyrimidine photo-lyase family protein (Cryptochrome)</fullName>
    </submittedName>
</protein>
<dbReference type="InterPro" id="IPR036155">
    <property type="entry name" value="Crypto/Photolyase_N_sf"/>
</dbReference>
<gene>
    <name evidence="8" type="ORF">EDD53_1904</name>
</gene>
<dbReference type="RefSeq" id="WP_123792926.1">
    <property type="nucleotide sequence ID" value="NZ_RKQK01000002.1"/>
</dbReference>
<dbReference type="GO" id="GO:0071949">
    <property type="term" value="F:FAD binding"/>
    <property type="evidence" value="ECO:0007669"/>
    <property type="project" value="TreeGrafter"/>
</dbReference>
<comment type="caution">
    <text evidence="8">The sequence shown here is derived from an EMBL/GenBank/DDBJ whole genome shotgun (WGS) entry which is preliminary data.</text>
</comment>
<dbReference type="SUPFAM" id="SSF52425">
    <property type="entry name" value="Cryptochrome/photolyase, N-terminal domain"/>
    <property type="match status" value="1"/>
</dbReference>
<evidence type="ECO:0000313" key="8">
    <source>
        <dbReference type="EMBL" id="RPE67493.1"/>
    </source>
</evidence>
<dbReference type="PRINTS" id="PR00147">
    <property type="entry name" value="DNAPHOTLYASE"/>
</dbReference>
<dbReference type="InterPro" id="IPR036134">
    <property type="entry name" value="Crypto/Photolyase_FAD-like_sf"/>
</dbReference>
<dbReference type="EMBL" id="RKQK01000002">
    <property type="protein sequence ID" value="RPE67493.1"/>
    <property type="molecule type" value="Genomic_DNA"/>
</dbReference>
<evidence type="ECO:0000259" key="7">
    <source>
        <dbReference type="PROSITE" id="PS51645"/>
    </source>
</evidence>
<feature type="domain" description="Photolyase/cryptochrome alpha/beta" evidence="7">
    <location>
        <begin position="4"/>
        <end position="134"/>
    </location>
</feature>
<proteinExistence type="inferred from homology"/>
<dbReference type="PANTHER" id="PTHR11455">
    <property type="entry name" value="CRYPTOCHROME"/>
    <property type="match status" value="1"/>
</dbReference>
<keyword evidence="8" id="KW-0456">Lyase</keyword>
<evidence type="ECO:0000256" key="3">
    <source>
        <dbReference type="ARBA" id="ARBA00022827"/>
    </source>
</evidence>
<feature type="binding site" evidence="4">
    <location>
        <position position="213"/>
    </location>
    <ligand>
        <name>FAD</name>
        <dbReference type="ChEBI" id="CHEBI:57692"/>
    </ligand>
</feature>
<dbReference type="PROSITE" id="PS51645">
    <property type="entry name" value="PHR_CRY_ALPHA_BETA"/>
    <property type="match status" value="1"/>
</dbReference>
<comment type="cofactor">
    <cofactor evidence="1">
        <name>(6R)-5,10-methylene-5,6,7,8-tetrahydrofolate</name>
        <dbReference type="ChEBI" id="CHEBI:15636"/>
    </cofactor>
</comment>
<keyword evidence="9" id="KW-1185">Reference proteome</keyword>
<dbReference type="Gene3D" id="1.10.579.10">
    <property type="entry name" value="DNA Cyclobutane Dipyrimidine Photolyase, subunit A, domain 3"/>
    <property type="match status" value="1"/>
</dbReference>
<dbReference type="Pfam" id="PF03441">
    <property type="entry name" value="FAD_binding_7"/>
    <property type="match status" value="1"/>
</dbReference>
<evidence type="ECO:0000256" key="1">
    <source>
        <dbReference type="ARBA" id="ARBA00001932"/>
    </source>
</evidence>
<feature type="compositionally biased region" description="Basic residues" evidence="6">
    <location>
        <begin position="491"/>
        <end position="500"/>
    </location>
</feature>
<dbReference type="PANTHER" id="PTHR11455:SF9">
    <property type="entry name" value="CRYPTOCHROME CIRCADIAN CLOCK 5 ISOFORM X1"/>
    <property type="match status" value="1"/>
</dbReference>
<accession>A0A3N4U9T7</accession>
<dbReference type="InterPro" id="IPR002081">
    <property type="entry name" value="Cryptochrome/DNA_photolyase_1"/>
</dbReference>